<keyword evidence="2" id="KW-1185">Reference proteome</keyword>
<dbReference type="Proteomes" id="UP001148662">
    <property type="component" value="Unassembled WGS sequence"/>
</dbReference>
<gene>
    <name evidence="1" type="ORF">NM688_g4715</name>
</gene>
<proteinExistence type="predicted"/>
<accession>A0ACC1T1V1</accession>
<reference evidence="1" key="1">
    <citation type="submission" date="2022-07" db="EMBL/GenBank/DDBJ databases">
        <title>Genome Sequence of Phlebia brevispora.</title>
        <authorList>
            <person name="Buettner E."/>
        </authorList>
    </citation>
    <scope>NUCLEOTIDE SEQUENCE</scope>
    <source>
        <strain evidence="1">MPL23</strain>
    </source>
</reference>
<organism evidence="1 2">
    <name type="scientific">Phlebia brevispora</name>
    <dbReference type="NCBI Taxonomy" id="194682"/>
    <lineage>
        <taxon>Eukaryota</taxon>
        <taxon>Fungi</taxon>
        <taxon>Dikarya</taxon>
        <taxon>Basidiomycota</taxon>
        <taxon>Agaricomycotina</taxon>
        <taxon>Agaricomycetes</taxon>
        <taxon>Polyporales</taxon>
        <taxon>Meruliaceae</taxon>
        <taxon>Phlebia</taxon>
    </lineage>
</organism>
<evidence type="ECO:0000313" key="2">
    <source>
        <dbReference type="Proteomes" id="UP001148662"/>
    </source>
</evidence>
<protein>
    <submittedName>
        <fullName evidence="1">Uncharacterized protein</fullName>
    </submittedName>
</protein>
<evidence type="ECO:0000313" key="1">
    <source>
        <dbReference type="EMBL" id="KAJ3551419.1"/>
    </source>
</evidence>
<dbReference type="EMBL" id="JANHOG010000803">
    <property type="protein sequence ID" value="KAJ3551419.1"/>
    <property type="molecule type" value="Genomic_DNA"/>
</dbReference>
<name>A0ACC1T1V1_9APHY</name>
<sequence>MDEPGASSTNAPSTQVHLNYDVLVSLLSHLDSFQDLLSFMSTCRLLRTAGIPYIFETRMEICSDKKLASLCRFLLADNPRRLGFLKQLAVLTYPDSQETVELYLQVLKLAERLEEIEVWCGLPSLDSRIYTTLSNLTTIKTLTIRNLLFREAALLRRMRSPVEKVDISFQYYDQPVDPVWLLHKFAPTLETLRVVLGIQQRDTPTTVYPRLHSLVAESCIFEKIGPLIDAFPNLCDLTIFSYRDEESIDEVAIDRRANQEAQRSRCWSAMERVLGDVLMLYRLGLNCSVRRLEIPWLESTGADRWTPSFHDMFSAVLSDTRPSTLTLILRPAVFDISQFPAFMKAAPESLEKLIVTTYITGDINAESVIVKYYIDCAHVAAYHTPCPSRQWYDSRRGSAPRDPHPTELYLKQASAHQLAQRLLQTSPSLRYFFLELAGQEMSYWQLDGISAQGAPVALSAHAAGQVMGVDRF</sequence>
<comment type="caution">
    <text evidence="1">The sequence shown here is derived from an EMBL/GenBank/DDBJ whole genome shotgun (WGS) entry which is preliminary data.</text>
</comment>